<name>A0AAI8TQJ0_MYCME</name>
<dbReference type="InterPro" id="IPR024079">
    <property type="entry name" value="MetalloPept_cat_dom_sf"/>
</dbReference>
<dbReference type="Pfam" id="PF05593">
    <property type="entry name" value="RHS_repeat"/>
    <property type="match status" value="2"/>
</dbReference>
<feature type="domain" description="Teneurin-like YD-shell" evidence="5">
    <location>
        <begin position="1060"/>
        <end position="1332"/>
    </location>
</feature>
<dbReference type="Gene3D" id="3.40.390.10">
    <property type="entry name" value="Collagenase (Catalytic Domain)"/>
    <property type="match status" value="1"/>
</dbReference>
<dbReference type="Proteomes" id="UP001241092">
    <property type="component" value="Chromosome"/>
</dbReference>
<dbReference type="Pfam" id="PF25023">
    <property type="entry name" value="TEN_YD-shell"/>
    <property type="match status" value="2"/>
</dbReference>
<gene>
    <name evidence="6" type="ORF">hbim_00936</name>
</gene>
<dbReference type="EMBL" id="AP027452">
    <property type="protein sequence ID" value="BDY27019.1"/>
    <property type="molecule type" value="Genomic_DNA"/>
</dbReference>
<dbReference type="SUPFAM" id="SSF55486">
    <property type="entry name" value="Metalloproteases ('zincins'), catalytic domain"/>
    <property type="match status" value="1"/>
</dbReference>
<dbReference type="InterPro" id="IPR022385">
    <property type="entry name" value="Rhs_assc_core"/>
</dbReference>
<reference evidence="6" key="1">
    <citation type="submission" date="2023-03" db="EMBL/GenBank/DDBJ databases">
        <title>Draft genome sequence of a Mycolicibacterium mageritense strain H4_3_1 isolated from a hybrid biological-inorganic system reactor.</title>
        <authorList>
            <person name="Feng X."/>
            <person name="Kazama D."/>
            <person name="Sato K."/>
            <person name="Kobayashi H."/>
        </authorList>
    </citation>
    <scope>NUCLEOTIDE SEQUENCE</scope>
    <source>
        <strain evidence="6">H4_3_1</strain>
    </source>
</reference>
<organism evidence="6 7">
    <name type="scientific">Mycolicibacterium mageritense</name>
    <name type="common">Mycobacterium mageritense</name>
    <dbReference type="NCBI Taxonomy" id="53462"/>
    <lineage>
        <taxon>Bacteria</taxon>
        <taxon>Bacillati</taxon>
        <taxon>Actinomycetota</taxon>
        <taxon>Actinomycetes</taxon>
        <taxon>Mycobacteriales</taxon>
        <taxon>Mycobacteriaceae</taxon>
        <taxon>Mycolicibacterium</taxon>
    </lineage>
</organism>
<dbReference type="InterPro" id="IPR056823">
    <property type="entry name" value="TEN-like_YD-shell"/>
</dbReference>
<feature type="region of interest" description="Disordered" evidence="2">
    <location>
        <begin position="1"/>
        <end position="22"/>
    </location>
</feature>
<protein>
    <submittedName>
        <fullName evidence="6">Uncharacterized protein</fullName>
    </submittedName>
</protein>
<evidence type="ECO:0000313" key="7">
    <source>
        <dbReference type="Proteomes" id="UP001241092"/>
    </source>
</evidence>
<keyword evidence="1" id="KW-0677">Repeat</keyword>
<accession>A0AAI8TQJ0</accession>
<evidence type="ECO:0000259" key="3">
    <source>
        <dbReference type="Pfam" id="PF14521"/>
    </source>
</evidence>
<dbReference type="InterPro" id="IPR006530">
    <property type="entry name" value="YD"/>
</dbReference>
<dbReference type="InterPro" id="IPR031325">
    <property type="entry name" value="RHS_repeat"/>
</dbReference>
<evidence type="ECO:0000256" key="2">
    <source>
        <dbReference type="SAM" id="MobiDB-lite"/>
    </source>
</evidence>
<evidence type="ECO:0000259" key="5">
    <source>
        <dbReference type="Pfam" id="PF25023"/>
    </source>
</evidence>
<evidence type="ECO:0000259" key="4">
    <source>
        <dbReference type="Pfam" id="PF20148"/>
    </source>
</evidence>
<dbReference type="NCBIfam" id="TIGR01643">
    <property type="entry name" value="YD_repeat_2x"/>
    <property type="match status" value="8"/>
</dbReference>
<feature type="domain" description="Teneurin-like YD-shell" evidence="5">
    <location>
        <begin position="580"/>
        <end position="780"/>
    </location>
</feature>
<proteinExistence type="predicted"/>
<sequence>MKMSTDHPPAEPADCTGCSGGPNLPRNVRLATGEFVWQQEDIRIAGRGQDFVWTRTYRSRPESPDRYWDHAYALRAEATRGGIRLWTGTGGADLYRPDEHGIYTARGVFAEGRIGRADQFRLRFSGGGAWEFRPLDGRPAAGCIERIVDRNGNALRFGYDKTGLLEVVTDTLGRNTVFSHDRAGHLTTLTDFTGRRVSYRYTADGDLASVTYPAVTGTPTGNDFPAGATIHYTYSASHRLAGITDRGGEPLLDVGYAESFDHERVSSLRWAGSDRPVRIGYQTTDEAAVLASVTDADGHVRELLFDKLDACIAVRQYPEPAAAGKPSCYETRYDYDNPDGLLTRIVRADGSTVVKEFEISRRADAGPIERGNLRSIRYLPGDSGGDQTELVRTYDYLTGFGCTCGQAFVTRETDPRGAVSSTEYDERGNPVLIVDRDGTRTELTYNDFGDVIAQQQAGRRDTFSYSRSHGQLSTETLDADGLALRTTYQHDALGRLMVLKDPSGDEHRHTWNAWDLMVRRTLPDGSTEDTRYDANLNPVARVVTEAGRERVQTRTYDRLGRLLTVSRPAGDGHDVVVSHQYDAGGNRVATRRGGERVVRLEFDALGRAVRQTWGSQREVTYEHDAVGRVVGVTRGAGDEASTIRTAYDGYGRVVGITAPNGTTVSFTRDANGNVLCQRISGTKIDQTFDAADRLTRRVTTRANGETAVESWEFDSRSRLVRHTDPAGREWRTRYDALDRPVEENDGTGWITTYTYDANSNVADKVSAHRATGRRLHTRYTRDVRGRILETVAPQGLSHTFGYGAYDRPAIIGLPGERQVGLAYDGLGRPTRVEWSDRGDTPIAHIGQAWNDGSRVVSRTDPDGNTTRYVRDAADNIVEIEHPDATTERFSFDSRGNCVGWTDANGTRVVNTCDAMDRLVRRDITPGAGVAADTTSETYAYDELGRLIRAANNRHAVEWRHDGLSVQQVQDGHTVTATQDAAGRRTSVTYPSGYRLEFSYGTSQLSQIRDRRGSAIDVDPGGVIRFARTAVTTTATWDPAGLPDRLVTATPTAVLDERHYRWDAAGRLTGVETTDTQGTRTVTYGLDAMGRLRSSARSDGSLREYELDPAGNRTAIRVDGEEQRYTTACNRYVSTPADRRGYDANGNLVTIVTADGHTTSMRYDYRNRMVEYRDDATGTLATYGYDCLGRRLVKTVNDGPAVRYVFDGDDIVEYRDAAGTHSLVRHDSSVYGVVSGSVERWFVSDVLGSVVAEFDGSGVLRGHEYGDFGETAQKDTLPVSFAGYGYDTESGLYYVRNRYLEPATGRFTTADPTGAWEDGRSRGNAYTYAGNNPTMFVDPTGLSSVNRYHTCGGPWPGPRTVKVQYEDCSKARRDLMGTRVCRAFRASGQASDKVFMLWACDYTGTTLPGIGTTRNQVKFWFGGPDNSTSLGSKEEIWTTLEDVFDAITSDDFDIDCEGSDGHCTEAAAYVVGPWGDDINLCDSYFNSGWSVNARTGVLVHELTHAYNDTADHFYYLNGMSNQPYNSWIETPTLRENADNYRMFTQNFFMP</sequence>
<dbReference type="Gene3D" id="2.180.10.10">
    <property type="entry name" value="RHS repeat-associated core"/>
    <property type="match status" value="4"/>
</dbReference>
<dbReference type="PANTHER" id="PTHR32305">
    <property type="match status" value="1"/>
</dbReference>
<dbReference type="Pfam" id="PF14521">
    <property type="entry name" value="Aspzincin_M35"/>
    <property type="match status" value="1"/>
</dbReference>
<dbReference type="InterPro" id="IPR029463">
    <property type="entry name" value="Lys_MEP"/>
</dbReference>
<dbReference type="InterPro" id="IPR050708">
    <property type="entry name" value="T6SS_VgrG/RHS"/>
</dbReference>
<feature type="domain" description="Lysine-specific metallo-endopeptidase" evidence="3">
    <location>
        <begin position="1412"/>
        <end position="1544"/>
    </location>
</feature>
<evidence type="ECO:0000256" key="1">
    <source>
        <dbReference type="ARBA" id="ARBA00022737"/>
    </source>
</evidence>
<feature type="domain" description="DUF6531" evidence="4">
    <location>
        <begin position="28"/>
        <end position="90"/>
    </location>
</feature>
<dbReference type="NCBIfam" id="TIGR03696">
    <property type="entry name" value="Rhs_assc_core"/>
    <property type="match status" value="1"/>
</dbReference>
<dbReference type="GO" id="GO:0004222">
    <property type="term" value="F:metalloendopeptidase activity"/>
    <property type="evidence" value="ECO:0007669"/>
    <property type="project" value="InterPro"/>
</dbReference>
<dbReference type="InterPro" id="IPR045351">
    <property type="entry name" value="DUF6531"/>
</dbReference>
<evidence type="ECO:0000313" key="6">
    <source>
        <dbReference type="EMBL" id="BDY27019.1"/>
    </source>
</evidence>
<dbReference type="Pfam" id="PF20148">
    <property type="entry name" value="DUF6531"/>
    <property type="match status" value="1"/>
</dbReference>
<dbReference type="PANTHER" id="PTHR32305:SF15">
    <property type="entry name" value="PROTEIN RHSA-RELATED"/>
    <property type="match status" value="1"/>
</dbReference>